<dbReference type="SMART" id="SM00015">
    <property type="entry name" value="IQ"/>
    <property type="match status" value="3"/>
</dbReference>
<organism evidence="14">
    <name type="scientific">Amphimedon queenslandica</name>
    <name type="common">Sponge</name>
    <dbReference type="NCBI Taxonomy" id="400682"/>
    <lineage>
        <taxon>Eukaryota</taxon>
        <taxon>Metazoa</taxon>
        <taxon>Porifera</taxon>
        <taxon>Demospongiae</taxon>
        <taxon>Heteroscleromorpha</taxon>
        <taxon>Haplosclerida</taxon>
        <taxon>Niphatidae</taxon>
        <taxon>Amphimedon</taxon>
    </lineage>
</organism>
<feature type="domain" description="Ras-associating" evidence="11">
    <location>
        <begin position="1085"/>
        <end position="1194"/>
    </location>
</feature>
<dbReference type="Gene3D" id="2.30.29.30">
    <property type="entry name" value="Pleckstrin-homology domain (PH domain)/Phosphotyrosine-binding domain (PTB)"/>
    <property type="match status" value="2"/>
</dbReference>
<dbReference type="EnsemblMetazoa" id="Aqu2.1.32241_001">
    <property type="protein sequence ID" value="Aqu2.1.32241_001"/>
    <property type="gene ID" value="Aqu2.1.32241"/>
</dbReference>
<dbReference type="Gene3D" id="6.20.240.20">
    <property type="match status" value="1"/>
</dbReference>
<feature type="domain" description="MyTH4" evidence="12">
    <location>
        <begin position="1498"/>
        <end position="1661"/>
    </location>
</feature>
<comment type="similarity">
    <text evidence="1 8">Belongs to the TRAFAC class myosin-kinesin ATPase superfamily. Myosin family.</text>
</comment>
<feature type="region of interest" description="Disordered" evidence="9">
    <location>
        <begin position="726"/>
        <end position="755"/>
    </location>
</feature>
<feature type="region of interest" description="Disordered" evidence="9">
    <location>
        <begin position="853"/>
        <end position="879"/>
    </location>
</feature>
<feature type="domain" description="Myosin motor" evidence="13">
    <location>
        <begin position="1"/>
        <end position="645"/>
    </location>
</feature>
<dbReference type="InterPro" id="IPR035963">
    <property type="entry name" value="FERM_2"/>
</dbReference>
<feature type="domain" description="FERM" evidence="10">
    <location>
        <begin position="1087"/>
        <end position="1413"/>
    </location>
</feature>
<dbReference type="Gene3D" id="1.20.120.720">
    <property type="entry name" value="Myosin VI head, motor domain, U50 subdomain"/>
    <property type="match status" value="1"/>
</dbReference>
<dbReference type="eggNOG" id="KOG4229">
    <property type="taxonomic scope" value="Eukaryota"/>
</dbReference>
<evidence type="ECO:0000256" key="6">
    <source>
        <dbReference type="ARBA" id="ARBA00023175"/>
    </source>
</evidence>
<dbReference type="InterPro" id="IPR036961">
    <property type="entry name" value="Kinesin_motor_dom_sf"/>
</dbReference>
<dbReference type="SUPFAM" id="SSF52540">
    <property type="entry name" value="P-loop containing nucleoside triphosphate hydrolases"/>
    <property type="match status" value="1"/>
</dbReference>
<dbReference type="Gene3D" id="1.25.40.530">
    <property type="entry name" value="MyTH4 domain"/>
    <property type="match status" value="2"/>
</dbReference>
<dbReference type="InParanoid" id="A0A1X7UX28"/>
<dbReference type="GO" id="GO:0005096">
    <property type="term" value="F:GTPase activator activity"/>
    <property type="evidence" value="ECO:0007669"/>
    <property type="project" value="UniProtKB-KW"/>
</dbReference>
<sequence>MFIILQDSIEAYTGKSLTDMPPHVFAIAEASLRYYKTERKNQSCIISGESGAGKTETTKFILQYLCAVTYSESRWAEQQILEANTVLEAFGNAKTLRNDNSSRFGKFIQVCFDKRGQISGCIIQDYLLELSRISFQSPNERNYHIFYQMIAGAMRNSELKQELLIEPAHTFNYLNQSGCYDLENIDDVKMFDDLCLALQVLHISPELVTGIFRVLSAILWIGNLKFGGEDEEACHLAKEDKAVIKRIAVLLGIQESVIEKICTSREIHVRGSVTNIALKYQEAKENRHAMSKALYSRVFTWLVQQINSCNNPGTDSSRFIGVLDIFGFEKFKINSFEQLCINYTNEKLHKFFNHYVFALEQQVYKEEGIKFSHITFTDNTVCLELIEKAPKCILRLLDEECRFPKGTDQSFLSKLHHEVVKHPNFIKGDDKRRWGIEFGIQHYAGPVIYTIEGFLDKNKDVQQEMFFDAMESSKSPFVLEIAKYRDMLSTYLEMAKSRTTASRSLVSGTKTMKGKPTVGDTFRTQLLALVDTLDATTPWYVRCLKPNHHKGASSYDDELILSQLRYSGMLDIVRIRKEGYPVHVPAKEFLEKYRCLAQVELPDDNKKAVAFILKSLKVPETEWQIGKTKVFLRNSVFEPLETERRSLLTAKMIIIQKIWRGYRIRKRYLQTRQATIVIQKYFRGQRQRITFLRKKRAAILIQAHVRALFARILVEELRQRKREEEERLERLRKEEEERRRREDEQRRIEMEEKEKEDAFKEAQKELLTLAQMANKKAKRTVDTKGQVNLDEMFIFLKEDPKSAQAGKDEKVFLRSLSQDLEDMFQQSEGARLPMQPIREAPKPPVLTFEAKEASRAQRKRQRERRVLKKSLGIDDEGATGETSFDPSAYPLLKFAEMYFNDFPKDTGGFSTFSLRRMPSRIKDPLPKNEMLVFTKNTSLPTSMIHMHLPENVNLSCSIFKDLCRYMRGDIKEDQVNLIIQSIIAYGIDRTELRDEIFCQIIRQVTENPSEEATLRGWHFLTLATIAFPPTKNFNKYLQAFFVTKSSDPLVGKFSSMCLQTMRTVKPSARRLPPSSIEIEAVKVPSQLICRFYFLDGKAKAMGVDPSATASDVIKSLASRVDLQSSDGWGLFEVNPDREHFIKGHDYISDILSQWERDKRSSMRMTQYTTISKRPSFTAALGGGDSRFVFRKRIFRRPKEIPDDPVEYHLMYAQAVHSVAKLDEFPLNEKVALQLAGLHAQVLWGSYDRTMMSRYDELEQYIHPRILSSNRLKTREDWKKSIAEAHEMFGTGKTALQAKVWYLTAVKHYPLYGYAQFPVTYKGFWSHPNVLMLAVGAEGVKFVNQKTKNVMAEYNYNELDNVAVDIVEDAITLNMKITEAHQKQVSFNFETKPGQKEDIANLIASYSPQHQNWHRVGEVKTNVVKVSEEERSRIWADIATLRKSLVEHGILRQPVEQATGFLTTTLRRYVNKQKMEQMSAVGTVGKDYEKLYKRSYWSYSKTMLKQPLTISVGVEEDEICMQLFYTILVHSGITPSSGKGFDEVNPDDVMTLVQLSLEKCLEKEALCNEFYLQIIKQTTEQPESNGRINVQNWRFLSLACGVVVPRNKQILNYLQAHLRRCTLDTYTEEGQYAQFCLKALNRTIESKNRKYPPSQREIQCIIRKRPIHERFYFTDGQFRALEFDSAATAEEVVKMVQERIGLFQDAFGFSLYEVLGQLERNMLPSDKVSDAMFKWEKYSKSTGSTKTLRLTFKKRLFIRPFYNPEDNVEFNLLLHQVIDDVVNDRFPISLSEVIYLAGLRAQATLGNYQDSIEFSDYMSIIEQVIPNHLRHKVHPDNIRHKHYEYSDTSEQECNEALLAFAQQWQLYGSTIFEVVQAHTTTLPKSLWLAINHSGVHILKRREKEPLVSYEYKNIVNYSPSLKSILIVMDSLTRGTRFIFNTTQASQIAHLIRDYTHIVAEKQRKSINRVSYTLI</sequence>
<dbReference type="Pfam" id="PF00612">
    <property type="entry name" value="IQ"/>
    <property type="match status" value="2"/>
</dbReference>
<keyword evidence="5 8" id="KW-0518">Myosin</keyword>
<dbReference type="Pfam" id="PF00784">
    <property type="entry name" value="MyTH4"/>
    <property type="match status" value="2"/>
</dbReference>
<dbReference type="SUPFAM" id="SSF47031">
    <property type="entry name" value="Second domain of FERM"/>
    <property type="match status" value="2"/>
</dbReference>
<feature type="compositionally biased region" description="Basic residues" evidence="9">
    <location>
        <begin position="856"/>
        <end position="868"/>
    </location>
</feature>
<dbReference type="PRINTS" id="PR00193">
    <property type="entry name" value="MYOSINHEAVY"/>
</dbReference>
<dbReference type="PROSITE" id="PS51456">
    <property type="entry name" value="MYOSIN_MOTOR"/>
    <property type="match status" value="1"/>
</dbReference>
<dbReference type="Pfam" id="PF21989">
    <property type="entry name" value="RA_2"/>
    <property type="match status" value="2"/>
</dbReference>
<dbReference type="PROSITE" id="PS50057">
    <property type="entry name" value="FERM_3"/>
    <property type="match status" value="2"/>
</dbReference>
<dbReference type="Gene3D" id="3.40.850.10">
    <property type="entry name" value="Kinesin motor domain"/>
    <property type="match status" value="1"/>
</dbReference>
<dbReference type="PROSITE" id="PS51016">
    <property type="entry name" value="MYTH4"/>
    <property type="match status" value="2"/>
</dbReference>
<feature type="region of interest" description="Actin-binding" evidence="8">
    <location>
        <begin position="526"/>
        <end position="548"/>
    </location>
</feature>
<keyword evidence="6 8" id="KW-0505">Motor protein</keyword>
<dbReference type="SMART" id="SM00139">
    <property type="entry name" value="MyTH4"/>
    <property type="match status" value="2"/>
</dbReference>
<dbReference type="InterPro" id="IPR000299">
    <property type="entry name" value="FERM_domain"/>
</dbReference>
<evidence type="ECO:0000256" key="9">
    <source>
        <dbReference type="SAM" id="MobiDB-lite"/>
    </source>
</evidence>
<feature type="domain" description="FERM" evidence="10">
    <location>
        <begin position="1666"/>
        <end position="1961"/>
    </location>
</feature>
<dbReference type="STRING" id="400682.A0A1X7UX28"/>
<evidence type="ECO:0000256" key="7">
    <source>
        <dbReference type="ARBA" id="ARBA00023203"/>
    </source>
</evidence>
<dbReference type="eggNOG" id="KOG0248">
    <property type="taxonomic scope" value="Eukaryota"/>
</dbReference>
<dbReference type="InterPro" id="IPR014352">
    <property type="entry name" value="FERM/acyl-CoA-bd_prot_sf"/>
</dbReference>
<protein>
    <recommendedName>
        <fullName evidence="15">Myosin motor domain-containing protein</fullName>
    </recommendedName>
</protein>
<dbReference type="Gene3D" id="3.10.20.90">
    <property type="entry name" value="Phosphatidylinositol 3-kinase Catalytic Subunit, Chain A, domain 1"/>
    <property type="match status" value="2"/>
</dbReference>
<dbReference type="InterPro" id="IPR029071">
    <property type="entry name" value="Ubiquitin-like_domsf"/>
</dbReference>
<dbReference type="GO" id="GO:0003774">
    <property type="term" value="F:cytoskeletal motor activity"/>
    <property type="evidence" value="ECO:0007669"/>
    <property type="project" value="UniProtKB-UniRule"/>
</dbReference>
<feature type="binding site" evidence="8">
    <location>
        <begin position="48"/>
        <end position="55"/>
    </location>
    <ligand>
        <name>ATP</name>
        <dbReference type="ChEBI" id="CHEBI:30616"/>
    </ligand>
</feature>
<dbReference type="SUPFAM" id="SSF50729">
    <property type="entry name" value="PH domain-like"/>
    <property type="match status" value="1"/>
</dbReference>
<keyword evidence="4 8" id="KW-0067">ATP-binding</keyword>
<dbReference type="SMART" id="SM00295">
    <property type="entry name" value="B41"/>
    <property type="match status" value="2"/>
</dbReference>
<keyword evidence="3 8" id="KW-0547">Nucleotide-binding</keyword>
<evidence type="ECO:0000256" key="3">
    <source>
        <dbReference type="ARBA" id="ARBA00022741"/>
    </source>
</evidence>
<dbReference type="Gene3D" id="1.20.58.530">
    <property type="match status" value="1"/>
</dbReference>
<evidence type="ECO:0000256" key="8">
    <source>
        <dbReference type="PROSITE-ProRule" id="PRU00782"/>
    </source>
</evidence>
<dbReference type="OrthoDB" id="312459at2759"/>
<evidence type="ECO:0000259" key="10">
    <source>
        <dbReference type="PROSITE" id="PS50057"/>
    </source>
</evidence>
<dbReference type="CDD" id="cd17208">
    <property type="entry name" value="FERM_F1_DdMyo7_like"/>
    <property type="match status" value="1"/>
</dbReference>
<dbReference type="PROSITE" id="PS50096">
    <property type="entry name" value="IQ"/>
    <property type="match status" value="3"/>
</dbReference>
<evidence type="ECO:0008006" key="15">
    <source>
        <dbReference type="Google" id="ProtNLM"/>
    </source>
</evidence>
<evidence type="ECO:0000256" key="4">
    <source>
        <dbReference type="ARBA" id="ARBA00022840"/>
    </source>
</evidence>
<dbReference type="Pfam" id="PF24522">
    <property type="entry name" value="KRIT1_FRMD8_FERM_C"/>
    <property type="match status" value="1"/>
</dbReference>
<dbReference type="InterPro" id="IPR038185">
    <property type="entry name" value="MyTH4_dom_sf"/>
</dbReference>
<evidence type="ECO:0000259" key="11">
    <source>
        <dbReference type="PROSITE" id="PS50200"/>
    </source>
</evidence>
<dbReference type="GO" id="GO:0003779">
    <property type="term" value="F:actin binding"/>
    <property type="evidence" value="ECO:0007669"/>
    <property type="project" value="UniProtKB-KW"/>
</dbReference>
<keyword evidence="2" id="KW-0343">GTPase activation</keyword>
<dbReference type="CDD" id="cd14473">
    <property type="entry name" value="FERM_B-lobe"/>
    <property type="match status" value="2"/>
</dbReference>
<dbReference type="PANTHER" id="PTHR46049">
    <property type="entry name" value="AGAP003327-PA"/>
    <property type="match status" value="1"/>
</dbReference>
<dbReference type="InterPro" id="IPR057096">
    <property type="entry name" value="KRIT1_FRMD8_FERM_C"/>
</dbReference>
<evidence type="ECO:0000256" key="5">
    <source>
        <dbReference type="ARBA" id="ARBA00023123"/>
    </source>
</evidence>
<dbReference type="InterPro" id="IPR011993">
    <property type="entry name" value="PH-like_dom_sf"/>
</dbReference>
<dbReference type="GO" id="GO:0007165">
    <property type="term" value="P:signal transduction"/>
    <property type="evidence" value="ECO:0007669"/>
    <property type="project" value="InterPro"/>
</dbReference>
<dbReference type="PROSITE" id="PS50200">
    <property type="entry name" value="RA"/>
    <property type="match status" value="2"/>
</dbReference>
<dbReference type="InterPro" id="IPR000048">
    <property type="entry name" value="IQ_motif_EF-hand-BS"/>
</dbReference>
<dbReference type="SMART" id="SM00242">
    <property type="entry name" value="MYSc"/>
    <property type="match status" value="1"/>
</dbReference>
<dbReference type="InterPro" id="IPR001609">
    <property type="entry name" value="Myosin_head_motor_dom-like"/>
</dbReference>
<dbReference type="Gene3D" id="1.20.5.190">
    <property type="match status" value="1"/>
</dbReference>
<dbReference type="CDD" id="cd13204">
    <property type="entry name" value="FERM_C2_myosin_like"/>
    <property type="match status" value="1"/>
</dbReference>
<dbReference type="InterPro" id="IPR000159">
    <property type="entry name" value="RA_dom"/>
</dbReference>
<dbReference type="PANTHER" id="PTHR46049:SF5">
    <property type="entry name" value="PLECKSTRIN HOMOLOGY DOMAIN-CONTAINING FAMILY H MEMBER 3"/>
    <property type="match status" value="1"/>
</dbReference>
<evidence type="ECO:0000256" key="1">
    <source>
        <dbReference type="ARBA" id="ARBA00008314"/>
    </source>
</evidence>
<feature type="domain" description="MyTH4" evidence="12">
    <location>
        <begin position="934"/>
        <end position="1082"/>
    </location>
</feature>
<accession>A0A1X7UX28</accession>
<reference evidence="14" key="1">
    <citation type="submission" date="2017-05" db="UniProtKB">
        <authorList>
            <consortium name="EnsemblMetazoa"/>
        </authorList>
    </citation>
    <scope>IDENTIFICATION</scope>
</reference>
<proteinExistence type="inferred from homology"/>
<dbReference type="Pfam" id="PF00063">
    <property type="entry name" value="Myosin_head"/>
    <property type="match status" value="1"/>
</dbReference>
<dbReference type="InterPro" id="IPR019748">
    <property type="entry name" value="FERM_central"/>
</dbReference>
<dbReference type="SMART" id="SM00314">
    <property type="entry name" value="RA"/>
    <property type="match status" value="2"/>
</dbReference>
<dbReference type="Gene3D" id="1.20.80.10">
    <property type="match status" value="2"/>
</dbReference>
<dbReference type="Gene3D" id="1.10.10.820">
    <property type="match status" value="1"/>
</dbReference>
<dbReference type="GO" id="GO:0005524">
    <property type="term" value="F:ATP binding"/>
    <property type="evidence" value="ECO:0007669"/>
    <property type="project" value="UniProtKB-UniRule"/>
</dbReference>
<name>A0A1X7UX28_AMPQE</name>
<dbReference type="InterPro" id="IPR000857">
    <property type="entry name" value="MyTH4_dom"/>
</dbReference>
<dbReference type="InterPro" id="IPR027417">
    <property type="entry name" value="P-loop_NTPase"/>
</dbReference>
<keyword evidence="7 8" id="KW-0009">Actin-binding</keyword>
<dbReference type="InterPro" id="IPR051724">
    <property type="entry name" value="Actin_motor_Myosin"/>
</dbReference>
<feature type="domain" description="Ras-associating" evidence="11">
    <location>
        <begin position="1669"/>
        <end position="1756"/>
    </location>
</feature>
<evidence type="ECO:0000259" key="13">
    <source>
        <dbReference type="PROSITE" id="PS51456"/>
    </source>
</evidence>
<dbReference type="InterPro" id="IPR019749">
    <property type="entry name" value="Band_41_domain"/>
</dbReference>
<dbReference type="SUPFAM" id="SSF54236">
    <property type="entry name" value="Ubiquitin-like"/>
    <property type="match status" value="2"/>
</dbReference>
<dbReference type="FunFam" id="1.10.10.820:FF:000001">
    <property type="entry name" value="Myosin heavy chain"/>
    <property type="match status" value="1"/>
</dbReference>
<evidence type="ECO:0000313" key="14">
    <source>
        <dbReference type="EnsemblMetazoa" id="Aqu2.1.32241_001"/>
    </source>
</evidence>
<dbReference type="Pfam" id="PF00373">
    <property type="entry name" value="FERM_M"/>
    <property type="match status" value="2"/>
</dbReference>
<evidence type="ECO:0000259" key="12">
    <source>
        <dbReference type="PROSITE" id="PS51016"/>
    </source>
</evidence>
<dbReference type="GO" id="GO:0016459">
    <property type="term" value="C:myosin complex"/>
    <property type="evidence" value="ECO:0007669"/>
    <property type="project" value="UniProtKB-KW"/>
</dbReference>
<evidence type="ECO:0000256" key="2">
    <source>
        <dbReference type="ARBA" id="ARBA00022468"/>
    </source>
</evidence>